<dbReference type="EMBL" id="PVSR01000009">
    <property type="protein sequence ID" value="PRW63822.1"/>
    <property type="molecule type" value="Genomic_DNA"/>
</dbReference>
<feature type="transmembrane region" description="Helical" evidence="1">
    <location>
        <begin position="16"/>
        <end position="37"/>
    </location>
</feature>
<dbReference type="Proteomes" id="UP000239352">
    <property type="component" value="Unassembled WGS sequence"/>
</dbReference>
<dbReference type="AlphaFoldDB" id="A0A2T0GXI3"/>
<keyword evidence="1" id="KW-1133">Transmembrane helix</keyword>
<evidence type="ECO:0000256" key="1">
    <source>
        <dbReference type="SAM" id="Phobius"/>
    </source>
</evidence>
<name>A0A2T0GXI3_ACTMO</name>
<proteinExistence type="predicted"/>
<keyword evidence="1" id="KW-0812">Transmembrane</keyword>
<dbReference type="InParanoid" id="A0A2T0GXI3"/>
<feature type="transmembrane region" description="Helical" evidence="1">
    <location>
        <begin position="57"/>
        <end position="81"/>
    </location>
</feature>
<evidence type="ECO:0000313" key="3">
    <source>
        <dbReference type="Proteomes" id="UP000239352"/>
    </source>
</evidence>
<keyword evidence="3" id="KW-1185">Reference proteome</keyword>
<feature type="transmembrane region" description="Helical" evidence="1">
    <location>
        <begin position="267"/>
        <end position="286"/>
    </location>
</feature>
<feature type="transmembrane region" description="Helical" evidence="1">
    <location>
        <begin position="160"/>
        <end position="179"/>
    </location>
</feature>
<keyword evidence="1" id="KW-0472">Membrane</keyword>
<feature type="transmembrane region" description="Helical" evidence="1">
    <location>
        <begin position="93"/>
        <end position="115"/>
    </location>
</feature>
<protein>
    <submittedName>
        <fullName evidence="2">Uncharacterized protein</fullName>
    </submittedName>
</protein>
<feature type="transmembrane region" description="Helical" evidence="1">
    <location>
        <begin position="121"/>
        <end position="139"/>
    </location>
</feature>
<comment type="caution">
    <text evidence="2">The sequence shown here is derived from an EMBL/GenBank/DDBJ whole genome shotgun (WGS) entry which is preliminary data.</text>
</comment>
<gene>
    <name evidence="2" type="ORF">CEP50_08570</name>
</gene>
<organism evidence="2 3">
    <name type="scientific">Actinopolyspora mortivallis</name>
    <dbReference type="NCBI Taxonomy" id="33906"/>
    <lineage>
        <taxon>Bacteria</taxon>
        <taxon>Bacillati</taxon>
        <taxon>Actinomycetota</taxon>
        <taxon>Actinomycetes</taxon>
        <taxon>Actinopolysporales</taxon>
        <taxon>Actinopolysporaceae</taxon>
        <taxon>Actinopolyspora</taxon>
    </lineage>
</organism>
<evidence type="ECO:0000313" key="2">
    <source>
        <dbReference type="EMBL" id="PRW63822.1"/>
    </source>
</evidence>
<reference evidence="2 3" key="1">
    <citation type="submission" date="2018-03" db="EMBL/GenBank/DDBJ databases">
        <title>Actinopolyspora mortivallis from Sahara, screening for active biomolecules.</title>
        <authorList>
            <person name="Selama O."/>
            <person name="Wellington E.M.H."/>
            <person name="Hacene H."/>
        </authorList>
    </citation>
    <scope>NUCLEOTIDE SEQUENCE [LARGE SCALE GENOMIC DNA]</scope>
    <source>
        <strain evidence="2 3">M5A</strain>
    </source>
</reference>
<accession>A0A2T0GXI3</accession>
<feature type="transmembrane region" description="Helical" evidence="1">
    <location>
        <begin position="232"/>
        <end position="255"/>
    </location>
</feature>
<feature type="transmembrane region" description="Helical" evidence="1">
    <location>
        <begin position="199"/>
        <end position="220"/>
    </location>
</feature>
<sequence>MTDESERPGHAPPGPVVTTALLGADLVMLVRALHLLWQRDTLSETLAMSQPGFGELLVRGLLYCFLAVVAVGHVWFTARVLERCGFARPMPGALVSLCASTALVFSGRALLRFLADSTAGWLTQLLLFPLLAAFGHALVARLVLRRHGSADTSRPSPRTAVFGAEVLASNVVLVTWSVWMYYWLTRLGIGMSPAQEPASLIVAVHCVLAALLVVQVWFLARMVRVFSPTGTGAVLLAGFAVVLVLVTLFGTVSPWGPWRIPLGYEALIPLLALLAAASSGAVVRLAHSGGTAAETPT</sequence>